<dbReference type="GO" id="GO:0016787">
    <property type="term" value="F:hydrolase activity"/>
    <property type="evidence" value="ECO:0007669"/>
    <property type="project" value="InterPro"/>
</dbReference>
<dbReference type="InterPro" id="IPR013094">
    <property type="entry name" value="AB_hydrolase_3"/>
</dbReference>
<evidence type="ECO:0000259" key="2">
    <source>
        <dbReference type="Pfam" id="PF07859"/>
    </source>
</evidence>
<dbReference type="InterPro" id="IPR050466">
    <property type="entry name" value="Carboxylest/Gibb_receptor"/>
</dbReference>
<dbReference type="PANTHER" id="PTHR23024:SF577">
    <property type="entry name" value="CARBOXYLESTERASE 2-RELATED"/>
    <property type="match status" value="1"/>
</dbReference>
<protein>
    <recommendedName>
        <fullName evidence="2">Alpha/beta hydrolase fold-3 domain-containing protein</fullName>
    </recommendedName>
</protein>
<dbReference type="Gene3D" id="3.40.50.1820">
    <property type="entry name" value="alpha/beta hydrolase"/>
    <property type="match status" value="1"/>
</dbReference>
<feature type="active site" evidence="1">
    <location>
        <position position="166"/>
    </location>
</feature>
<sequence>MDSDDGVDIQIFDFLRVHRSGRVERLRGTEVVPAGDDAVTGVSSKDILIDTETGVSARIYIPNLHNLHYDEPAKLPVLVYFHGGGFCIQTAFSPTYHTYLNSLSSEAKIIIVSIDYRLAPEHPLPVAYNDCWEALQWVASHSNAAGPEPWLAKFSDLGRLFLAGDSAGANIAHHMGMRARAENLKKGLKIKGIVLIHPYFWGSEPVGEENVGEELRRRLDELWMFLCPESDGVDDPRINPIAKGAPKMDGMACEKLMVCVAEKDAMSSRGRVYYERLKEMWGGVVELVVSEGMDHVFHLEEPSSGKAVEMMTKVVAFLCS</sequence>
<organism evidence="3 4">
    <name type="scientific">Dioscorea zingiberensis</name>
    <dbReference type="NCBI Taxonomy" id="325984"/>
    <lineage>
        <taxon>Eukaryota</taxon>
        <taxon>Viridiplantae</taxon>
        <taxon>Streptophyta</taxon>
        <taxon>Embryophyta</taxon>
        <taxon>Tracheophyta</taxon>
        <taxon>Spermatophyta</taxon>
        <taxon>Magnoliopsida</taxon>
        <taxon>Liliopsida</taxon>
        <taxon>Dioscoreales</taxon>
        <taxon>Dioscoreaceae</taxon>
        <taxon>Dioscorea</taxon>
    </lineage>
</organism>
<name>A0A9D5HMZ3_9LILI</name>
<dbReference type="SUPFAM" id="SSF53474">
    <property type="entry name" value="alpha/beta-Hydrolases"/>
    <property type="match status" value="1"/>
</dbReference>
<dbReference type="InterPro" id="IPR029058">
    <property type="entry name" value="AB_hydrolase_fold"/>
</dbReference>
<dbReference type="PANTHER" id="PTHR23024">
    <property type="entry name" value="ARYLACETAMIDE DEACETYLASE"/>
    <property type="match status" value="1"/>
</dbReference>
<proteinExistence type="predicted"/>
<feature type="domain" description="Alpha/beta hydrolase fold-3" evidence="2">
    <location>
        <begin position="78"/>
        <end position="298"/>
    </location>
</feature>
<dbReference type="Proteomes" id="UP001085076">
    <property type="component" value="Miscellaneous, Linkage group lg02"/>
</dbReference>
<comment type="caution">
    <text evidence="3">The sequence shown here is derived from an EMBL/GenBank/DDBJ whole genome shotgun (WGS) entry which is preliminary data.</text>
</comment>
<keyword evidence="4" id="KW-1185">Reference proteome</keyword>
<dbReference type="EMBL" id="JAGGNH010000002">
    <property type="protein sequence ID" value="KAJ0981482.1"/>
    <property type="molecule type" value="Genomic_DNA"/>
</dbReference>
<dbReference type="InterPro" id="IPR033140">
    <property type="entry name" value="Lipase_GDXG_put_SER_AS"/>
</dbReference>
<dbReference type="PROSITE" id="PS01174">
    <property type="entry name" value="LIPASE_GDXG_SER"/>
    <property type="match status" value="1"/>
</dbReference>
<evidence type="ECO:0000313" key="3">
    <source>
        <dbReference type="EMBL" id="KAJ0981482.1"/>
    </source>
</evidence>
<dbReference type="OrthoDB" id="408631at2759"/>
<gene>
    <name evidence="3" type="ORF">J5N97_009737</name>
</gene>
<reference evidence="3" key="2">
    <citation type="journal article" date="2022" name="Hortic Res">
        <title>The genome of Dioscorea zingiberensis sheds light on the biosynthesis, origin and evolution of the medicinally important diosgenin saponins.</title>
        <authorList>
            <person name="Li Y."/>
            <person name="Tan C."/>
            <person name="Li Z."/>
            <person name="Guo J."/>
            <person name="Li S."/>
            <person name="Chen X."/>
            <person name="Wang C."/>
            <person name="Dai X."/>
            <person name="Yang H."/>
            <person name="Song W."/>
            <person name="Hou L."/>
            <person name="Xu J."/>
            <person name="Tong Z."/>
            <person name="Xu A."/>
            <person name="Yuan X."/>
            <person name="Wang W."/>
            <person name="Yang Q."/>
            <person name="Chen L."/>
            <person name="Sun Z."/>
            <person name="Wang K."/>
            <person name="Pan B."/>
            <person name="Chen J."/>
            <person name="Bao Y."/>
            <person name="Liu F."/>
            <person name="Qi X."/>
            <person name="Gang D.R."/>
            <person name="Wen J."/>
            <person name="Li J."/>
        </authorList>
    </citation>
    <scope>NUCLEOTIDE SEQUENCE</scope>
    <source>
        <strain evidence="3">Dzin_1.0</strain>
    </source>
</reference>
<evidence type="ECO:0000313" key="4">
    <source>
        <dbReference type="Proteomes" id="UP001085076"/>
    </source>
</evidence>
<dbReference type="AlphaFoldDB" id="A0A9D5HMZ3"/>
<dbReference type="Pfam" id="PF07859">
    <property type="entry name" value="Abhydrolase_3"/>
    <property type="match status" value="1"/>
</dbReference>
<evidence type="ECO:0000256" key="1">
    <source>
        <dbReference type="PROSITE-ProRule" id="PRU10038"/>
    </source>
</evidence>
<reference evidence="3" key="1">
    <citation type="submission" date="2021-03" db="EMBL/GenBank/DDBJ databases">
        <authorList>
            <person name="Li Z."/>
            <person name="Yang C."/>
        </authorList>
    </citation>
    <scope>NUCLEOTIDE SEQUENCE</scope>
    <source>
        <strain evidence="3">Dzin_1.0</strain>
        <tissue evidence="3">Leaf</tissue>
    </source>
</reference>
<accession>A0A9D5HMZ3</accession>